<name>A0A8S5N469_9CAUD</name>
<proteinExistence type="predicted"/>
<reference evidence="2" key="1">
    <citation type="journal article" date="2021" name="Proc. Natl. Acad. Sci. U.S.A.">
        <title>A Catalog of Tens of Thousands of Viruses from Human Metagenomes Reveals Hidden Associations with Chronic Diseases.</title>
        <authorList>
            <person name="Tisza M.J."/>
            <person name="Buck C.B."/>
        </authorList>
    </citation>
    <scope>NUCLEOTIDE SEQUENCE</scope>
    <source>
        <strain evidence="2">Ctv0N24</strain>
    </source>
</reference>
<protein>
    <submittedName>
        <fullName evidence="2">Uncharacterized protein</fullName>
    </submittedName>
</protein>
<organism evidence="2">
    <name type="scientific">Siphoviridae sp. ctv0N24</name>
    <dbReference type="NCBI Taxonomy" id="2826509"/>
    <lineage>
        <taxon>Viruses</taxon>
        <taxon>Duplodnaviria</taxon>
        <taxon>Heunggongvirae</taxon>
        <taxon>Uroviricota</taxon>
        <taxon>Caudoviricetes</taxon>
    </lineage>
</organism>
<dbReference type="EMBL" id="BK015052">
    <property type="protein sequence ID" value="DAD89058.1"/>
    <property type="molecule type" value="Genomic_DNA"/>
</dbReference>
<evidence type="ECO:0000256" key="1">
    <source>
        <dbReference type="SAM" id="MobiDB-lite"/>
    </source>
</evidence>
<sequence length="30" mass="3460">MQKSNNFLRRRSSRSPNATAGLQKIEKRGK</sequence>
<evidence type="ECO:0000313" key="2">
    <source>
        <dbReference type="EMBL" id="DAD89058.1"/>
    </source>
</evidence>
<feature type="region of interest" description="Disordered" evidence="1">
    <location>
        <begin position="1"/>
        <end position="30"/>
    </location>
</feature>
<accession>A0A8S5N469</accession>